<evidence type="ECO:0000313" key="2">
    <source>
        <dbReference type="EMBL" id="EFV01204.1"/>
    </source>
</evidence>
<dbReference type="EMBL" id="AEQN01000022">
    <property type="protein sequence ID" value="EFV01204.1"/>
    <property type="molecule type" value="Genomic_DNA"/>
</dbReference>
<dbReference type="AlphaFoldDB" id="E6MI52"/>
<comment type="caution">
    <text evidence="2">The sequence shown here is derived from an EMBL/GenBank/DDBJ whole genome shotgun (WGS) entry which is preliminary data.</text>
</comment>
<keyword evidence="3" id="KW-1185">Reference proteome</keyword>
<accession>E6MI52</accession>
<evidence type="ECO:0000256" key="1">
    <source>
        <dbReference type="SAM" id="MobiDB-lite"/>
    </source>
</evidence>
<feature type="compositionally biased region" description="Basic and acidic residues" evidence="1">
    <location>
        <begin position="1"/>
        <end position="10"/>
    </location>
</feature>
<name>E6MI52_9FIRM</name>
<proteinExistence type="predicted"/>
<reference evidence="2 3" key="1">
    <citation type="submission" date="2010-12" db="EMBL/GenBank/DDBJ databases">
        <authorList>
            <person name="Muzny D."/>
            <person name="Qin X."/>
            <person name="Deng J."/>
            <person name="Jiang H."/>
            <person name="Liu Y."/>
            <person name="Qu J."/>
            <person name="Song X.-Z."/>
            <person name="Zhang L."/>
            <person name="Thornton R."/>
            <person name="Coyle M."/>
            <person name="Francisco L."/>
            <person name="Jackson L."/>
            <person name="Javaid M."/>
            <person name="Korchina V."/>
            <person name="Kovar C."/>
            <person name="Mata R."/>
            <person name="Mathew T."/>
            <person name="Ngo R."/>
            <person name="Nguyen L."/>
            <person name="Nguyen N."/>
            <person name="Okwuonu G."/>
            <person name="Ongeri F."/>
            <person name="Pham C."/>
            <person name="Simmons D."/>
            <person name="Wilczek-Boney K."/>
            <person name="Hale W."/>
            <person name="Jakkamsetti A."/>
            <person name="Pham P."/>
            <person name="Ruth R."/>
            <person name="San Lucas F."/>
            <person name="Warren J."/>
            <person name="Zhang J."/>
            <person name="Zhao Z."/>
            <person name="Zhou C."/>
            <person name="Zhu D."/>
            <person name="Lee S."/>
            <person name="Bess C."/>
            <person name="Blankenburg K."/>
            <person name="Forbes L."/>
            <person name="Fu Q."/>
            <person name="Gubbala S."/>
            <person name="Hirani K."/>
            <person name="Jayaseelan J.C."/>
            <person name="Lara F."/>
            <person name="Munidasa M."/>
            <person name="Palculict T."/>
            <person name="Patil S."/>
            <person name="Pu L.-L."/>
            <person name="Saada N."/>
            <person name="Tang L."/>
            <person name="Weissenberger G."/>
            <person name="Zhu Y."/>
            <person name="Hemphill L."/>
            <person name="Shang Y."/>
            <person name="Youmans B."/>
            <person name="Ayvaz T."/>
            <person name="Ross M."/>
            <person name="Santibanez J."/>
            <person name="Aqrawi P."/>
            <person name="Gross S."/>
            <person name="Joshi V."/>
            <person name="Fowler G."/>
            <person name="Nazareth L."/>
            <person name="Reid J."/>
            <person name="Worley K."/>
            <person name="Petrosino J."/>
            <person name="Highlander S."/>
            <person name="Gibbs R."/>
        </authorList>
    </citation>
    <scope>NUCLEOTIDE SEQUENCE [LARGE SCALE GENOMIC DNA]</scope>
    <source>
        <strain evidence="2 3">ATCC 23263</strain>
    </source>
</reference>
<feature type="region of interest" description="Disordered" evidence="1">
    <location>
        <begin position="1"/>
        <end position="38"/>
    </location>
</feature>
<evidence type="ECO:0000313" key="3">
    <source>
        <dbReference type="Proteomes" id="UP000004754"/>
    </source>
</evidence>
<protein>
    <submittedName>
        <fullName evidence="2">Uncharacterized protein</fullName>
    </submittedName>
</protein>
<dbReference type="STRING" id="887929.HMP0721_1585"/>
<sequence length="74" mass="8046">MEGRKMDFGRRAACRSAASGQPPEEGSEGLTTICAGGSEGMKPEGCPVWLRSQMSDDVWQGPFLSDRRTPESRL</sequence>
<gene>
    <name evidence="2" type="ORF">HMP0721_1585</name>
</gene>
<dbReference type="Proteomes" id="UP000004754">
    <property type="component" value="Unassembled WGS sequence"/>
</dbReference>
<dbReference type="HOGENOM" id="CLU_2684966_0_0_9"/>
<organism evidence="2 3">
    <name type="scientific">Pseudoramibacter alactolyticus ATCC 23263</name>
    <dbReference type="NCBI Taxonomy" id="887929"/>
    <lineage>
        <taxon>Bacteria</taxon>
        <taxon>Bacillati</taxon>
        <taxon>Bacillota</taxon>
        <taxon>Clostridia</taxon>
        <taxon>Eubacteriales</taxon>
        <taxon>Eubacteriaceae</taxon>
        <taxon>Pseudoramibacter</taxon>
    </lineage>
</organism>